<evidence type="ECO:0000313" key="4">
    <source>
        <dbReference type="EMBL" id="KAE9038156.1"/>
    </source>
</evidence>
<dbReference type="Gene3D" id="2.30.42.10">
    <property type="match status" value="1"/>
</dbReference>
<dbReference type="EMBL" id="QXFV01000418">
    <property type="protein sequence ID" value="KAE9038156.1"/>
    <property type="molecule type" value="Genomic_DNA"/>
</dbReference>
<dbReference type="InterPro" id="IPR036034">
    <property type="entry name" value="PDZ_sf"/>
</dbReference>
<organism evidence="4 5">
    <name type="scientific">Phytophthora rubi</name>
    <dbReference type="NCBI Taxonomy" id="129364"/>
    <lineage>
        <taxon>Eukaryota</taxon>
        <taxon>Sar</taxon>
        <taxon>Stramenopiles</taxon>
        <taxon>Oomycota</taxon>
        <taxon>Peronosporomycetes</taxon>
        <taxon>Peronosporales</taxon>
        <taxon>Peronosporaceae</taxon>
        <taxon>Phytophthora</taxon>
    </lineage>
</organism>
<evidence type="ECO:0000313" key="5">
    <source>
        <dbReference type="Proteomes" id="UP000429607"/>
    </source>
</evidence>
<dbReference type="PROSITE" id="PS50106">
    <property type="entry name" value="PDZ"/>
    <property type="match status" value="1"/>
</dbReference>
<gene>
    <name evidence="4" type="ORF">PR001_g8079</name>
</gene>
<name>A0A6A3NB31_9STRA</name>
<dbReference type="InterPro" id="IPR001478">
    <property type="entry name" value="PDZ"/>
</dbReference>
<evidence type="ECO:0000256" key="2">
    <source>
        <dbReference type="SAM" id="MobiDB-lite"/>
    </source>
</evidence>
<keyword evidence="1" id="KW-0175">Coiled coil</keyword>
<feature type="domain" description="PDZ" evidence="3">
    <location>
        <begin position="12"/>
        <end position="55"/>
    </location>
</feature>
<dbReference type="Pfam" id="PF00595">
    <property type="entry name" value="PDZ"/>
    <property type="match status" value="1"/>
</dbReference>
<evidence type="ECO:0000256" key="1">
    <source>
        <dbReference type="SAM" id="Coils"/>
    </source>
</evidence>
<dbReference type="Proteomes" id="UP000429607">
    <property type="component" value="Unassembled WGS sequence"/>
</dbReference>
<dbReference type="AlphaFoldDB" id="A0A6A3NB31"/>
<feature type="coiled-coil region" evidence="1">
    <location>
        <begin position="442"/>
        <end position="469"/>
    </location>
</feature>
<sequence length="568" mass="64159">MGMIYRKYQRTRFLLVHMTETSLGFQVRASSSGKFVVSSVDEGSAAKRAGLKAGDICESYYKDRTDDDDADEPWSSDTMKYLEHIAVPRTDRDANFEKRLQAFEGFKQKRTVAANDAPKRKKAKLSADSDDEEPEEEADNQSDDSDEGAKKEATFQELCDRMNQTVGTMDSSLATIIIDTLDFDPLVRMNLKTMASSLCEEMRRFAAGTNRKSNSEDPDMANTVAHLEMLHKRVEATVMQRDKTAEGLKPEQMTAEHVDACLNLIESCNEAVTANVGLLLKAPVSEAEQERRQKVAHQRHQDQNEQFQGILAQCSKNVDECSAAAQQAAKNTEEMMASVRAKTEAFLGSASRENQSAVNRASDLVRTAKTVEKACKEELAKAEHESELAKKVSELFNQALAVRSDLEKMVAAGQYKQRAEEALAQYIVVLTKALRAFFFASFLQQKQDLKELDEKNEQVRELIRRHGSTRPTREQFLESEIGDIQSGLNVLQRQRIQTMRAQRYLWNPRILNVLTPDAKESLENCYRDILDMLMKKGDDHPEWVGIHKSFEEVVFQKGGDDTDEEPIV</sequence>
<proteinExistence type="predicted"/>
<feature type="region of interest" description="Disordered" evidence="2">
    <location>
        <begin position="111"/>
        <end position="151"/>
    </location>
</feature>
<feature type="compositionally biased region" description="Acidic residues" evidence="2">
    <location>
        <begin position="128"/>
        <end position="146"/>
    </location>
</feature>
<reference evidence="4 5" key="1">
    <citation type="submission" date="2018-09" db="EMBL/GenBank/DDBJ databases">
        <title>Genomic investigation of the strawberry pathogen Phytophthora fragariae indicates pathogenicity is determined by transcriptional variation in three key races.</title>
        <authorList>
            <person name="Adams T.M."/>
            <person name="Armitage A.D."/>
            <person name="Sobczyk M.K."/>
            <person name="Bates H.J."/>
            <person name="Dunwell J.M."/>
            <person name="Nellist C.F."/>
            <person name="Harrison R.J."/>
        </authorList>
    </citation>
    <scope>NUCLEOTIDE SEQUENCE [LARGE SCALE GENOMIC DNA]</scope>
    <source>
        <strain evidence="4 5">SCRP249</strain>
    </source>
</reference>
<dbReference type="SUPFAM" id="SSF50156">
    <property type="entry name" value="PDZ domain-like"/>
    <property type="match status" value="1"/>
</dbReference>
<protein>
    <recommendedName>
        <fullName evidence="3">PDZ domain-containing protein</fullName>
    </recommendedName>
</protein>
<comment type="caution">
    <text evidence="4">The sequence shown here is derived from an EMBL/GenBank/DDBJ whole genome shotgun (WGS) entry which is preliminary data.</text>
</comment>
<accession>A0A6A3NB31</accession>
<evidence type="ECO:0000259" key="3">
    <source>
        <dbReference type="PROSITE" id="PS50106"/>
    </source>
</evidence>